<evidence type="ECO:0000313" key="2">
    <source>
        <dbReference type="EMBL" id="TNN63716.1"/>
    </source>
</evidence>
<feature type="region of interest" description="Disordered" evidence="1">
    <location>
        <begin position="111"/>
        <end position="138"/>
    </location>
</feature>
<keyword evidence="3" id="KW-1185">Reference proteome</keyword>
<name>A0A4Z2HDB9_9TELE</name>
<evidence type="ECO:0000313" key="3">
    <source>
        <dbReference type="Proteomes" id="UP000314294"/>
    </source>
</evidence>
<dbReference type="EMBL" id="SRLO01000267">
    <property type="protein sequence ID" value="TNN63716.1"/>
    <property type="molecule type" value="Genomic_DNA"/>
</dbReference>
<protein>
    <submittedName>
        <fullName evidence="2">Uncharacterized protein</fullName>
    </submittedName>
</protein>
<sequence length="138" mass="15776">MHRHRQTPGQHSGTMQYLLVSEQNKTQFTSQSAMDQCILRSGRVYHEVVDFNVLRYQFTLCHHVHTISQTLGEGPYTQSRRITGSNISSDFLFVCPWWLLLCHNNNNDNNDNNDTSSSGSTATPPTIMFTPEPMDKDI</sequence>
<reference evidence="2 3" key="1">
    <citation type="submission" date="2019-03" db="EMBL/GenBank/DDBJ databases">
        <title>First draft genome of Liparis tanakae, snailfish: a comprehensive survey of snailfish specific genes.</title>
        <authorList>
            <person name="Kim W."/>
            <person name="Song I."/>
            <person name="Jeong J.-H."/>
            <person name="Kim D."/>
            <person name="Kim S."/>
            <person name="Ryu S."/>
            <person name="Song J.Y."/>
            <person name="Lee S.K."/>
        </authorList>
    </citation>
    <scope>NUCLEOTIDE SEQUENCE [LARGE SCALE GENOMIC DNA]</scope>
    <source>
        <tissue evidence="2">Muscle</tissue>
    </source>
</reference>
<gene>
    <name evidence="2" type="ORF">EYF80_026033</name>
</gene>
<evidence type="ECO:0000256" key="1">
    <source>
        <dbReference type="SAM" id="MobiDB-lite"/>
    </source>
</evidence>
<dbReference type="Proteomes" id="UP000314294">
    <property type="component" value="Unassembled WGS sequence"/>
</dbReference>
<accession>A0A4Z2HDB9</accession>
<feature type="compositionally biased region" description="Low complexity" evidence="1">
    <location>
        <begin position="111"/>
        <end position="126"/>
    </location>
</feature>
<proteinExistence type="predicted"/>
<dbReference type="AlphaFoldDB" id="A0A4Z2HDB9"/>
<comment type="caution">
    <text evidence="2">The sequence shown here is derived from an EMBL/GenBank/DDBJ whole genome shotgun (WGS) entry which is preliminary data.</text>
</comment>
<organism evidence="2 3">
    <name type="scientific">Liparis tanakae</name>
    <name type="common">Tanaka's snailfish</name>
    <dbReference type="NCBI Taxonomy" id="230148"/>
    <lineage>
        <taxon>Eukaryota</taxon>
        <taxon>Metazoa</taxon>
        <taxon>Chordata</taxon>
        <taxon>Craniata</taxon>
        <taxon>Vertebrata</taxon>
        <taxon>Euteleostomi</taxon>
        <taxon>Actinopterygii</taxon>
        <taxon>Neopterygii</taxon>
        <taxon>Teleostei</taxon>
        <taxon>Neoteleostei</taxon>
        <taxon>Acanthomorphata</taxon>
        <taxon>Eupercaria</taxon>
        <taxon>Perciformes</taxon>
        <taxon>Cottioidei</taxon>
        <taxon>Cottales</taxon>
        <taxon>Liparidae</taxon>
        <taxon>Liparis</taxon>
    </lineage>
</organism>